<gene>
    <name evidence="1" type="ORF">CONLIGDRAFT_650558</name>
</gene>
<evidence type="ECO:0000313" key="2">
    <source>
        <dbReference type="Proteomes" id="UP000182658"/>
    </source>
</evidence>
<keyword evidence="2" id="KW-1185">Reference proteome</keyword>
<sequence length="118" mass="13176">MNVLQIGIYPYPEIGMYTYAETSMYADAEVSMYAHAEISIYAYAEISTYAGAQIIMQGDMSCGCIKLASLIRVVRRSMRYVSHAMADQRWVWVVPRIKAASLEHDISSVLISGLVVLT</sequence>
<name>A0A1J7IZX4_9PEZI</name>
<dbReference type="Proteomes" id="UP000182658">
    <property type="component" value="Unassembled WGS sequence"/>
</dbReference>
<organism evidence="1 2">
    <name type="scientific">Coniochaeta ligniaria NRRL 30616</name>
    <dbReference type="NCBI Taxonomy" id="1408157"/>
    <lineage>
        <taxon>Eukaryota</taxon>
        <taxon>Fungi</taxon>
        <taxon>Dikarya</taxon>
        <taxon>Ascomycota</taxon>
        <taxon>Pezizomycotina</taxon>
        <taxon>Sordariomycetes</taxon>
        <taxon>Sordariomycetidae</taxon>
        <taxon>Coniochaetales</taxon>
        <taxon>Coniochaetaceae</taxon>
        <taxon>Coniochaeta</taxon>
    </lineage>
</organism>
<dbReference type="EMBL" id="KV875114">
    <property type="protein sequence ID" value="OIW22444.1"/>
    <property type="molecule type" value="Genomic_DNA"/>
</dbReference>
<protein>
    <submittedName>
        <fullName evidence="1">Uncharacterized protein</fullName>
    </submittedName>
</protein>
<reference evidence="1 2" key="1">
    <citation type="submission" date="2016-10" db="EMBL/GenBank/DDBJ databases">
        <title>Draft genome sequence of Coniochaeta ligniaria NRRL30616, a lignocellulolytic fungus for bioabatement of inhibitors in plant biomass hydrolysates.</title>
        <authorList>
            <consortium name="DOE Joint Genome Institute"/>
            <person name="Jimenez D.J."/>
            <person name="Hector R.E."/>
            <person name="Riley R."/>
            <person name="Sun H."/>
            <person name="Grigoriev I.V."/>
            <person name="Van Elsas J.D."/>
            <person name="Nichols N.N."/>
        </authorList>
    </citation>
    <scope>NUCLEOTIDE SEQUENCE [LARGE SCALE GENOMIC DNA]</scope>
    <source>
        <strain evidence="1 2">NRRL 30616</strain>
    </source>
</reference>
<dbReference type="AlphaFoldDB" id="A0A1J7IZX4"/>
<accession>A0A1J7IZX4</accession>
<proteinExistence type="predicted"/>
<dbReference type="InParanoid" id="A0A1J7IZX4"/>
<evidence type="ECO:0000313" key="1">
    <source>
        <dbReference type="EMBL" id="OIW22444.1"/>
    </source>
</evidence>